<keyword evidence="6" id="KW-1185">Reference proteome</keyword>
<evidence type="ECO:0000256" key="3">
    <source>
        <dbReference type="ARBA" id="ARBA00023242"/>
    </source>
</evidence>
<feature type="domain" description="Nucleoporin Nup120/160 beta-propeller" evidence="4">
    <location>
        <begin position="56"/>
        <end position="389"/>
    </location>
</feature>
<accession>A0A0D8YF96</accession>
<dbReference type="STRING" id="29172.A0A0D8YF96"/>
<evidence type="ECO:0000256" key="1">
    <source>
        <dbReference type="ARBA" id="ARBA00004123"/>
    </source>
</evidence>
<dbReference type="PANTHER" id="PTHR21286:SF0">
    <property type="entry name" value="NUCLEAR PORE COMPLEX PROTEIN NUP160"/>
    <property type="match status" value="1"/>
</dbReference>
<name>A0A0D8YF96_DICVI</name>
<proteinExistence type="predicted"/>
<keyword evidence="2" id="KW-0813">Transport</keyword>
<protein>
    <recommendedName>
        <fullName evidence="4">Nucleoporin Nup120/160 beta-propeller domain-containing protein</fullName>
    </recommendedName>
</protein>
<organism evidence="5 6">
    <name type="scientific">Dictyocaulus viviparus</name>
    <name type="common">Bovine lungworm</name>
    <dbReference type="NCBI Taxonomy" id="29172"/>
    <lineage>
        <taxon>Eukaryota</taxon>
        <taxon>Metazoa</taxon>
        <taxon>Ecdysozoa</taxon>
        <taxon>Nematoda</taxon>
        <taxon>Chromadorea</taxon>
        <taxon>Rhabditida</taxon>
        <taxon>Rhabditina</taxon>
        <taxon>Rhabditomorpha</taxon>
        <taxon>Strongyloidea</taxon>
        <taxon>Metastrongylidae</taxon>
        <taxon>Dictyocaulus</taxon>
    </lineage>
</organism>
<evidence type="ECO:0000259" key="4">
    <source>
        <dbReference type="Pfam" id="PF11715"/>
    </source>
</evidence>
<dbReference type="PANTHER" id="PTHR21286">
    <property type="entry name" value="NUCLEAR PORE COMPLEX PROTEIN NUP160"/>
    <property type="match status" value="1"/>
</dbReference>
<dbReference type="GO" id="GO:0005643">
    <property type="term" value="C:nuclear pore"/>
    <property type="evidence" value="ECO:0007669"/>
    <property type="project" value="TreeGrafter"/>
</dbReference>
<evidence type="ECO:0000313" key="5">
    <source>
        <dbReference type="EMBL" id="KJH53316.1"/>
    </source>
</evidence>
<comment type="subcellular location">
    <subcellularLocation>
        <location evidence="1">Nucleus</location>
    </subcellularLocation>
</comment>
<keyword evidence="3" id="KW-0539">Nucleus</keyword>
<dbReference type="InterPro" id="IPR059141">
    <property type="entry name" value="Beta-prop_Nup120_160"/>
</dbReference>
<reference evidence="5 6" key="1">
    <citation type="submission" date="2013-11" db="EMBL/GenBank/DDBJ databases">
        <title>Draft genome of the bovine lungworm Dictyocaulus viviparus.</title>
        <authorList>
            <person name="Mitreva M."/>
        </authorList>
    </citation>
    <scope>NUCLEOTIDE SEQUENCE [LARGE SCALE GENOMIC DNA]</scope>
    <source>
        <strain evidence="5 6">HannoverDv2000</strain>
    </source>
</reference>
<dbReference type="EMBL" id="KN716153">
    <property type="protein sequence ID" value="KJH53316.1"/>
    <property type="molecule type" value="Genomic_DNA"/>
</dbReference>
<dbReference type="OrthoDB" id="5792595at2759"/>
<sequence>MDFLNDRETVFTDSFAPKPVRTFIVNTNAPLHSVNSNVLPSSGVCTFPQDSDFHSRFILWRAIGQKLYLEERSLCCTIVDNTLCLDFSRTPILPGTSVALFGPCTLYVIVPTQSTVHRFVAKLSFNPLEMTAKKVSSVFTQIIEKDFLVEGHTSYQLTTNGYAFRASVIHRPDLTRISYCMMEGQMVVVTMHENKFDKVEEVIFREYGLMKRLLGEVSGGVSDVHGLAGQSVIEDVFYAMYRDGTLRAWNAETQRVRSFDVFKYEEGTEYEHDSIKSFFVKAYHIDSQAVVIVAASISNETKFHFISDQNNKLVHLFTVVTQNDGALLDFGVLHRISDSRSLWALWNSMSITNEYIMKYANIEMLIFKSTRSIGKWRKVSSYSIHDAVSATTSQLGLSVNGGRSAHIQYMTLFLQRRIVCQGSRCECAYGDWASLSAHIDTYIRSAEFDENYVRRGGRTTKSLPNGAHEEAQHRFILSIYPCCIYFYELWLQGICMRHG</sequence>
<evidence type="ECO:0000313" key="6">
    <source>
        <dbReference type="Proteomes" id="UP000053766"/>
    </source>
</evidence>
<dbReference type="GO" id="GO:0017056">
    <property type="term" value="F:structural constituent of nuclear pore"/>
    <property type="evidence" value="ECO:0007669"/>
    <property type="project" value="TreeGrafter"/>
</dbReference>
<dbReference type="Pfam" id="PF11715">
    <property type="entry name" value="Beta-prop_Nup120_160"/>
    <property type="match status" value="1"/>
</dbReference>
<gene>
    <name evidence="5" type="ORF">DICVIV_00439</name>
</gene>
<dbReference type="Proteomes" id="UP000053766">
    <property type="component" value="Unassembled WGS sequence"/>
</dbReference>
<evidence type="ECO:0000256" key="2">
    <source>
        <dbReference type="ARBA" id="ARBA00022448"/>
    </source>
</evidence>
<dbReference type="AlphaFoldDB" id="A0A0D8YF96"/>
<dbReference type="InterPro" id="IPR021717">
    <property type="entry name" value="Nucleoporin_Nup160"/>
</dbReference>
<reference evidence="6" key="2">
    <citation type="journal article" date="2016" name="Sci. Rep.">
        <title>Dictyocaulus viviparus genome, variome and transcriptome elucidate lungworm biology and support future intervention.</title>
        <authorList>
            <person name="McNulty S.N."/>
            <person name="Strube C."/>
            <person name="Rosa B.A."/>
            <person name="Martin J.C."/>
            <person name="Tyagi R."/>
            <person name="Choi Y.J."/>
            <person name="Wang Q."/>
            <person name="Hallsworth Pepin K."/>
            <person name="Zhang X."/>
            <person name="Ozersky P."/>
            <person name="Wilson R.K."/>
            <person name="Sternberg P.W."/>
            <person name="Gasser R.B."/>
            <person name="Mitreva M."/>
        </authorList>
    </citation>
    <scope>NUCLEOTIDE SEQUENCE [LARGE SCALE GENOMIC DNA]</scope>
    <source>
        <strain evidence="6">HannoverDv2000</strain>
    </source>
</reference>